<protein>
    <submittedName>
        <fullName evidence="3">Uncharacterized protein</fullName>
    </submittedName>
</protein>
<dbReference type="EMBL" id="ML732238">
    <property type="protein sequence ID" value="KAB8072826.1"/>
    <property type="molecule type" value="Genomic_DNA"/>
</dbReference>
<keyword evidence="1" id="KW-0175">Coiled coil</keyword>
<dbReference type="Proteomes" id="UP000326565">
    <property type="component" value="Unassembled WGS sequence"/>
</dbReference>
<feature type="coiled-coil region" evidence="1">
    <location>
        <begin position="166"/>
        <end position="222"/>
    </location>
</feature>
<keyword evidence="4" id="KW-1185">Reference proteome</keyword>
<organism evidence="3 4">
    <name type="scientific">Aspergillus leporis</name>
    <dbReference type="NCBI Taxonomy" id="41062"/>
    <lineage>
        <taxon>Eukaryota</taxon>
        <taxon>Fungi</taxon>
        <taxon>Dikarya</taxon>
        <taxon>Ascomycota</taxon>
        <taxon>Pezizomycotina</taxon>
        <taxon>Eurotiomycetes</taxon>
        <taxon>Eurotiomycetidae</taxon>
        <taxon>Eurotiales</taxon>
        <taxon>Aspergillaceae</taxon>
        <taxon>Aspergillus</taxon>
        <taxon>Aspergillus subgen. Circumdati</taxon>
    </lineage>
</organism>
<evidence type="ECO:0000256" key="1">
    <source>
        <dbReference type="SAM" id="Coils"/>
    </source>
</evidence>
<name>A0A5N5WW94_9EURO</name>
<dbReference type="PANTHER" id="PTHR42067">
    <property type="entry name" value="YALI0C15378P"/>
    <property type="match status" value="1"/>
</dbReference>
<dbReference type="PANTHER" id="PTHR42067:SF1">
    <property type="entry name" value="MITOTIC APPARATUS PROTEIN P62"/>
    <property type="match status" value="1"/>
</dbReference>
<proteinExistence type="predicted"/>
<dbReference type="SUPFAM" id="SSF58022">
    <property type="entry name" value="XRCC4, C-terminal oligomerization domain"/>
    <property type="match status" value="1"/>
</dbReference>
<reference evidence="3 4" key="1">
    <citation type="submission" date="2019-04" db="EMBL/GenBank/DDBJ databases">
        <title>Friends and foes A comparative genomics study of 23 Aspergillus species from section Flavi.</title>
        <authorList>
            <consortium name="DOE Joint Genome Institute"/>
            <person name="Kjaerbolling I."/>
            <person name="Vesth T."/>
            <person name="Frisvad J.C."/>
            <person name="Nybo J.L."/>
            <person name="Theobald S."/>
            <person name="Kildgaard S."/>
            <person name="Isbrandt T."/>
            <person name="Kuo A."/>
            <person name="Sato A."/>
            <person name="Lyhne E.K."/>
            <person name="Kogle M.E."/>
            <person name="Wiebenga A."/>
            <person name="Kun R.S."/>
            <person name="Lubbers R.J."/>
            <person name="Makela M.R."/>
            <person name="Barry K."/>
            <person name="Chovatia M."/>
            <person name="Clum A."/>
            <person name="Daum C."/>
            <person name="Haridas S."/>
            <person name="He G."/>
            <person name="LaButti K."/>
            <person name="Lipzen A."/>
            <person name="Mondo S."/>
            <person name="Riley R."/>
            <person name="Salamov A."/>
            <person name="Simmons B.A."/>
            <person name="Magnuson J.K."/>
            <person name="Henrissat B."/>
            <person name="Mortensen U.H."/>
            <person name="Larsen T.O."/>
            <person name="Devries R.P."/>
            <person name="Grigoriev I.V."/>
            <person name="Machida M."/>
            <person name="Baker S.E."/>
            <person name="Andersen M.R."/>
        </authorList>
    </citation>
    <scope>NUCLEOTIDE SEQUENCE [LARGE SCALE GENOMIC DNA]</scope>
    <source>
        <strain evidence="3 4">CBS 151.66</strain>
    </source>
</reference>
<evidence type="ECO:0000313" key="3">
    <source>
        <dbReference type="EMBL" id="KAB8072826.1"/>
    </source>
</evidence>
<feature type="compositionally biased region" description="Basic and acidic residues" evidence="2">
    <location>
        <begin position="282"/>
        <end position="299"/>
    </location>
</feature>
<evidence type="ECO:0000313" key="4">
    <source>
        <dbReference type="Proteomes" id="UP000326565"/>
    </source>
</evidence>
<dbReference type="Gene3D" id="1.20.5.370">
    <property type="match status" value="1"/>
</dbReference>
<dbReference type="InterPro" id="IPR014751">
    <property type="entry name" value="XRCC4-like_C"/>
</dbReference>
<sequence>MSSTLSPRILRIPRSDDLDSFVLLHITCPGPALLDLNVTATEGESPYTGIVRHSRLKGLRAKNYEGDDEEWVQIVSYVFGQLDESAEKSTLLSGIESSASVIGSNDENKELVITIRNRIQTITQRLGSVILKQDDQQAIQLFDWSGIAAARVDTLEQRFTSLLAHYRSAEDTIRQLNVQLEDLISAKNQHEEQLVANFVQLLNEKKLKIRNQQRLLASAKVDLEKGEIDLEIVQHGLTWLTCDYSHSVSGYQNAIPGRHSQTSKEVWTAKRAARELNYESEDGFEKMEVDQTTRSKDLESNGTDDVQLLAPQPLEEGDDDIAIDEGSPTPSVAASSEDEKHDSEFKRSYGRPVMKEPTPPRRELPFARKIQATKGGSKAQVYQQEDIADETAGETDDDEL</sequence>
<feature type="compositionally biased region" description="Acidic residues" evidence="2">
    <location>
        <begin position="386"/>
        <end position="400"/>
    </location>
</feature>
<feature type="compositionally biased region" description="Basic and acidic residues" evidence="2">
    <location>
        <begin position="337"/>
        <end position="347"/>
    </location>
</feature>
<accession>A0A5N5WW94</accession>
<feature type="region of interest" description="Disordered" evidence="2">
    <location>
        <begin position="282"/>
        <end position="400"/>
    </location>
</feature>
<evidence type="ECO:0000256" key="2">
    <source>
        <dbReference type="SAM" id="MobiDB-lite"/>
    </source>
</evidence>
<dbReference type="OrthoDB" id="8064436at2759"/>
<dbReference type="AlphaFoldDB" id="A0A5N5WW94"/>
<gene>
    <name evidence="3" type="ORF">BDV29DRAFT_158144</name>
</gene>